<dbReference type="EMBL" id="AEJC01000617">
    <property type="protein sequence ID" value="EKX61135.1"/>
    <property type="molecule type" value="Genomic_DNA"/>
</dbReference>
<evidence type="ECO:0000259" key="2">
    <source>
        <dbReference type="Pfam" id="PF03358"/>
    </source>
</evidence>
<dbReference type="InterPro" id="IPR005025">
    <property type="entry name" value="FMN_Rdtase-like_dom"/>
</dbReference>
<gene>
    <name evidence="3" type="ORF">STRIP9103_09120</name>
</gene>
<feature type="region of interest" description="Disordered" evidence="1">
    <location>
        <begin position="65"/>
        <end position="98"/>
    </location>
</feature>
<organism evidence="3 4">
    <name type="scientific">Streptomyces ipomoeae 91-03</name>
    <dbReference type="NCBI Taxonomy" id="698759"/>
    <lineage>
        <taxon>Bacteria</taxon>
        <taxon>Bacillati</taxon>
        <taxon>Actinomycetota</taxon>
        <taxon>Actinomycetes</taxon>
        <taxon>Kitasatosporales</taxon>
        <taxon>Streptomycetaceae</taxon>
        <taxon>Streptomyces</taxon>
    </lineage>
</organism>
<accession>L1KKX2</accession>
<feature type="compositionally biased region" description="Basic and acidic residues" evidence="1">
    <location>
        <begin position="88"/>
        <end position="98"/>
    </location>
</feature>
<evidence type="ECO:0000256" key="1">
    <source>
        <dbReference type="SAM" id="MobiDB-lite"/>
    </source>
</evidence>
<sequence length="341" mass="36998">MGGRASATPTVMLPVRERHLAPTRAAPRPPDPRPAFRGYGRRSFAVRRRRSSLCCESCLQRTRGAAPGPLRCRPGDPRVTAAEEVPGESDRDRTGAVRDAADMDTSPSYRFDDLSALCINCTLKPSPQLSHTQGLVDKSRAVMDAHGVTTDEIRAVDHDLAPGVYPDMTEHGFSTDEWPALYERVMAADILVLAGPIWLGDNSSVTKKVIERLYSCSGMLNSAGQYAYYGRVGGCLITGNEDGVKHCAMNVLYSLQHLGYTIPPQADAGWIGPAGPGPSYLDPGSGGPENDFTNHNTTFMTWNLMHLAALLKRSGGIPAHGNQRSQWDAGCRFDAPNPEHR</sequence>
<evidence type="ECO:0000313" key="3">
    <source>
        <dbReference type="EMBL" id="EKX61135.1"/>
    </source>
</evidence>
<feature type="region of interest" description="Disordered" evidence="1">
    <location>
        <begin position="1"/>
        <end position="41"/>
    </location>
</feature>
<dbReference type="Pfam" id="PF03358">
    <property type="entry name" value="FMN_red"/>
    <property type="match status" value="1"/>
</dbReference>
<dbReference type="SUPFAM" id="SSF52218">
    <property type="entry name" value="Flavoproteins"/>
    <property type="match status" value="1"/>
</dbReference>
<dbReference type="InterPro" id="IPR029039">
    <property type="entry name" value="Flavoprotein-like_sf"/>
</dbReference>
<dbReference type="AlphaFoldDB" id="L1KKX2"/>
<dbReference type="PATRIC" id="fig|698759.3.peg.8137"/>
<name>L1KKX2_9ACTN</name>
<protein>
    <recommendedName>
        <fullName evidence="2">NADPH-dependent FMN reductase-like domain-containing protein</fullName>
    </recommendedName>
</protein>
<feature type="domain" description="NADPH-dependent FMN reductase-like" evidence="2">
    <location>
        <begin position="130"/>
        <end position="265"/>
    </location>
</feature>
<feature type="region of interest" description="Disordered" evidence="1">
    <location>
        <begin position="319"/>
        <end position="341"/>
    </location>
</feature>
<comment type="caution">
    <text evidence="3">The sequence shown here is derived from an EMBL/GenBank/DDBJ whole genome shotgun (WGS) entry which is preliminary data.</text>
</comment>
<dbReference type="GO" id="GO:0016491">
    <property type="term" value="F:oxidoreductase activity"/>
    <property type="evidence" value="ECO:0007669"/>
    <property type="project" value="InterPro"/>
</dbReference>
<evidence type="ECO:0000313" key="4">
    <source>
        <dbReference type="Proteomes" id="UP000010411"/>
    </source>
</evidence>
<proteinExistence type="predicted"/>
<dbReference type="Gene3D" id="3.40.50.360">
    <property type="match status" value="1"/>
</dbReference>
<keyword evidence="4" id="KW-1185">Reference proteome</keyword>
<reference evidence="3 4" key="1">
    <citation type="submission" date="2012-11" db="EMBL/GenBank/DDBJ databases">
        <authorList>
            <person name="Huguet-Tapia J.C."/>
            <person name="Durkin A.S."/>
            <person name="Pettis G.S."/>
            <person name="Badger J.H."/>
        </authorList>
    </citation>
    <scope>NUCLEOTIDE SEQUENCE [LARGE SCALE GENOMIC DNA]</scope>
    <source>
        <strain evidence="3 4">91-03</strain>
    </source>
</reference>
<dbReference type="Proteomes" id="UP000010411">
    <property type="component" value="Unassembled WGS sequence"/>
</dbReference>